<dbReference type="InterPro" id="IPR013325">
    <property type="entry name" value="RNA_pol_sigma_r2"/>
</dbReference>
<dbReference type="Gene3D" id="1.10.1740.10">
    <property type="match status" value="1"/>
</dbReference>
<dbReference type="EMBL" id="JACJVR010000078">
    <property type="protein sequence ID" value="MBB6693714.1"/>
    <property type="molecule type" value="Genomic_DNA"/>
</dbReference>
<feature type="domain" description="RNA polymerase sigma factor 70 region 4 type 2" evidence="8">
    <location>
        <begin position="117"/>
        <end position="166"/>
    </location>
</feature>
<sequence>MEEGAQGARVPEQFRRLFREHYQEVARKLYALTGDHAAAEDLAQEVFLRLYRSPPDRLEAVGAWLHRTLTRIGYDYLRQRSSNKALLEKETARVAAWSEGAAPSGEAEVITEWEKEVVRRVLQKLSDRDRTALLLREEGYSYEEIAVRLEVNPKIVGTLLARAQERLKKKYGQEEERSDGGRSEADRRGTGL</sequence>
<dbReference type="AlphaFoldDB" id="A0A841U6N8"/>
<feature type="region of interest" description="Disordered" evidence="6">
    <location>
        <begin position="170"/>
        <end position="192"/>
    </location>
</feature>
<dbReference type="Pfam" id="PF08281">
    <property type="entry name" value="Sigma70_r4_2"/>
    <property type="match status" value="1"/>
</dbReference>
<keyword evidence="3" id="KW-0731">Sigma factor</keyword>
<organism evidence="9 10">
    <name type="scientific">Cohnella xylanilytica</name>
    <dbReference type="NCBI Taxonomy" id="557555"/>
    <lineage>
        <taxon>Bacteria</taxon>
        <taxon>Bacillati</taxon>
        <taxon>Bacillota</taxon>
        <taxon>Bacilli</taxon>
        <taxon>Bacillales</taxon>
        <taxon>Paenibacillaceae</taxon>
        <taxon>Cohnella</taxon>
    </lineage>
</organism>
<evidence type="ECO:0000256" key="2">
    <source>
        <dbReference type="ARBA" id="ARBA00023015"/>
    </source>
</evidence>
<accession>A0A841U6N8</accession>
<evidence type="ECO:0000256" key="4">
    <source>
        <dbReference type="ARBA" id="ARBA00023125"/>
    </source>
</evidence>
<proteinExistence type="inferred from homology"/>
<comment type="similarity">
    <text evidence="1">Belongs to the sigma-70 factor family. ECF subfamily.</text>
</comment>
<dbReference type="InterPro" id="IPR007627">
    <property type="entry name" value="RNA_pol_sigma70_r2"/>
</dbReference>
<keyword evidence="2" id="KW-0805">Transcription regulation</keyword>
<evidence type="ECO:0000313" key="9">
    <source>
        <dbReference type="EMBL" id="MBB6693714.1"/>
    </source>
</evidence>
<dbReference type="PANTHER" id="PTHR43133">
    <property type="entry name" value="RNA POLYMERASE ECF-TYPE SIGMA FACTO"/>
    <property type="match status" value="1"/>
</dbReference>
<keyword evidence="10" id="KW-1185">Reference proteome</keyword>
<evidence type="ECO:0000313" key="10">
    <source>
        <dbReference type="Proteomes" id="UP000553776"/>
    </source>
</evidence>
<dbReference type="SUPFAM" id="SSF88946">
    <property type="entry name" value="Sigma2 domain of RNA polymerase sigma factors"/>
    <property type="match status" value="1"/>
</dbReference>
<dbReference type="NCBIfam" id="TIGR02937">
    <property type="entry name" value="sigma70-ECF"/>
    <property type="match status" value="1"/>
</dbReference>
<dbReference type="SUPFAM" id="SSF88659">
    <property type="entry name" value="Sigma3 and sigma4 domains of RNA polymerase sigma factors"/>
    <property type="match status" value="1"/>
</dbReference>
<evidence type="ECO:0000256" key="5">
    <source>
        <dbReference type="ARBA" id="ARBA00023163"/>
    </source>
</evidence>
<dbReference type="RefSeq" id="WP_185137699.1">
    <property type="nucleotide sequence ID" value="NZ_JACJVR010000078.1"/>
</dbReference>
<dbReference type="GO" id="GO:0006352">
    <property type="term" value="P:DNA-templated transcription initiation"/>
    <property type="evidence" value="ECO:0007669"/>
    <property type="project" value="InterPro"/>
</dbReference>
<evidence type="ECO:0000256" key="3">
    <source>
        <dbReference type="ARBA" id="ARBA00023082"/>
    </source>
</evidence>
<evidence type="ECO:0000256" key="1">
    <source>
        <dbReference type="ARBA" id="ARBA00010641"/>
    </source>
</evidence>
<feature type="domain" description="RNA polymerase sigma-70 region 2" evidence="7">
    <location>
        <begin position="17"/>
        <end position="81"/>
    </location>
</feature>
<dbReference type="CDD" id="cd06171">
    <property type="entry name" value="Sigma70_r4"/>
    <property type="match status" value="1"/>
</dbReference>
<reference evidence="9 10" key="1">
    <citation type="submission" date="2020-08" db="EMBL/GenBank/DDBJ databases">
        <title>Cohnella phylogeny.</title>
        <authorList>
            <person name="Dunlap C."/>
        </authorList>
    </citation>
    <scope>NUCLEOTIDE SEQUENCE [LARGE SCALE GENOMIC DNA]</scope>
    <source>
        <strain evidence="9 10">DSM 25239</strain>
    </source>
</reference>
<dbReference type="PANTHER" id="PTHR43133:SF8">
    <property type="entry name" value="RNA POLYMERASE SIGMA FACTOR HI_1459-RELATED"/>
    <property type="match status" value="1"/>
</dbReference>
<dbReference type="Gene3D" id="1.10.10.10">
    <property type="entry name" value="Winged helix-like DNA-binding domain superfamily/Winged helix DNA-binding domain"/>
    <property type="match status" value="1"/>
</dbReference>
<dbReference type="GO" id="GO:0016987">
    <property type="term" value="F:sigma factor activity"/>
    <property type="evidence" value="ECO:0007669"/>
    <property type="project" value="UniProtKB-KW"/>
</dbReference>
<dbReference type="Pfam" id="PF04542">
    <property type="entry name" value="Sigma70_r2"/>
    <property type="match status" value="1"/>
</dbReference>
<dbReference type="Proteomes" id="UP000553776">
    <property type="component" value="Unassembled WGS sequence"/>
</dbReference>
<dbReference type="InterPro" id="IPR013249">
    <property type="entry name" value="RNA_pol_sigma70_r4_t2"/>
</dbReference>
<dbReference type="InterPro" id="IPR014284">
    <property type="entry name" value="RNA_pol_sigma-70_dom"/>
</dbReference>
<evidence type="ECO:0000259" key="8">
    <source>
        <dbReference type="Pfam" id="PF08281"/>
    </source>
</evidence>
<gene>
    <name evidence="9" type="ORF">H7B90_20160</name>
</gene>
<keyword evidence="5" id="KW-0804">Transcription</keyword>
<dbReference type="GO" id="GO:0003677">
    <property type="term" value="F:DNA binding"/>
    <property type="evidence" value="ECO:0007669"/>
    <property type="project" value="UniProtKB-KW"/>
</dbReference>
<dbReference type="InterPro" id="IPR013324">
    <property type="entry name" value="RNA_pol_sigma_r3/r4-like"/>
</dbReference>
<dbReference type="InterPro" id="IPR039425">
    <property type="entry name" value="RNA_pol_sigma-70-like"/>
</dbReference>
<evidence type="ECO:0000256" key="6">
    <source>
        <dbReference type="SAM" id="MobiDB-lite"/>
    </source>
</evidence>
<protein>
    <submittedName>
        <fullName evidence="9">Sigma-70 family RNA polymerase sigma factor</fullName>
    </submittedName>
</protein>
<name>A0A841U6N8_9BACL</name>
<dbReference type="InterPro" id="IPR036388">
    <property type="entry name" value="WH-like_DNA-bd_sf"/>
</dbReference>
<evidence type="ECO:0000259" key="7">
    <source>
        <dbReference type="Pfam" id="PF04542"/>
    </source>
</evidence>
<keyword evidence="4" id="KW-0238">DNA-binding</keyword>
<comment type="caution">
    <text evidence="9">The sequence shown here is derived from an EMBL/GenBank/DDBJ whole genome shotgun (WGS) entry which is preliminary data.</text>
</comment>